<keyword evidence="10" id="KW-1185">Reference proteome</keyword>
<evidence type="ECO:0000259" key="8">
    <source>
        <dbReference type="PROSITE" id="PS50048"/>
    </source>
</evidence>
<dbReference type="Pfam" id="PF11951">
    <property type="entry name" value="Fungal_trans_2"/>
    <property type="match status" value="1"/>
</dbReference>
<keyword evidence="6" id="KW-0539">Nucleus</keyword>
<dbReference type="GO" id="GO:0005634">
    <property type="term" value="C:nucleus"/>
    <property type="evidence" value="ECO:0007669"/>
    <property type="project" value="UniProtKB-SubCell"/>
</dbReference>
<evidence type="ECO:0000256" key="7">
    <source>
        <dbReference type="SAM" id="MobiDB-lite"/>
    </source>
</evidence>
<organism evidence="9 10">
    <name type="scientific">Podospora australis</name>
    <dbReference type="NCBI Taxonomy" id="1536484"/>
    <lineage>
        <taxon>Eukaryota</taxon>
        <taxon>Fungi</taxon>
        <taxon>Dikarya</taxon>
        <taxon>Ascomycota</taxon>
        <taxon>Pezizomycotina</taxon>
        <taxon>Sordariomycetes</taxon>
        <taxon>Sordariomycetidae</taxon>
        <taxon>Sordariales</taxon>
        <taxon>Podosporaceae</taxon>
        <taxon>Podospora</taxon>
    </lineage>
</organism>
<evidence type="ECO:0000256" key="4">
    <source>
        <dbReference type="ARBA" id="ARBA00023125"/>
    </source>
</evidence>
<evidence type="ECO:0000256" key="6">
    <source>
        <dbReference type="ARBA" id="ARBA00023242"/>
    </source>
</evidence>
<protein>
    <submittedName>
        <fullName evidence="9">C6 zinc finger domain protein</fullName>
    </submittedName>
</protein>
<dbReference type="EMBL" id="MU864380">
    <property type="protein sequence ID" value="KAK4189062.1"/>
    <property type="molecule type" value="Genomic_DNA"/>
</dbReference>
<dbReference type="AlphaFoldDB" id="A0AAN6WYZ4"/>
<dbReference type="PROSITE" id="PS50048">
    <property type="entry name" value="ZN2_CY6_FUNGAL_2"/>
    <property type="match status" value="1"/>
</dbReference>
<reference evidence="9" key="1">
    <citation type="journal article" date="2023" name="Mol. Phylogenet. Evol.">
        <title>Genome-scale phylogeny and comparative genomics of the fungal order Sordariales.</title>
        <authorList>
            <person name="Hensen N."/>
            <person name="Bonometti L."/>
            <person name="Westerberg I."/>
            <person name="Brannstrom I.O."/>
            <person name="Guillou S."/>
            <person name="Cros-Aarteil S."/>
            <person name="Calhoun S."/>
            <person name="Haridas S."/>
            <person name="Kuo A."/>
            <person name="Mondo S."/>
            <person name="Pangilinan J."/>
            <person name="Riley R."/>
            <person name="LaButti K."/>
            <person name="Andreopoulos B."/>
            <person name="Lipzen A."/>
            <person name="Chen C."/>
            <person name="Yan M."/>
            <person name="Daum C."/>
            <person name="Ng V."/>
            <person name="Clum A."/>
            <person name="Steindorff A."/>
            <person name="Ohm R.A."/>
            <person name="Martin F."/>
            <person name="Silar P."/>
            <person name="Natvig D.O."/>
            <person name="Lalanne C."/>
            <person name="Gautier V."/>
            <person name="Ament-Velasquez S.L."/>
            <person name="Kruys A."/>
            <person name="Hutchinson M.I."/>
            <person name="Powell A.J."/>
            <person name="Barry K."/>
            <person name="Miller A.N."/>
            <person name="Grigoriev I.V."/>
            <person name="Debuchy R."/>
            <person name="Gladieux P."/>
            <person name="Hiltunen Thoren M."/>
            <person name="Johannesson H."/>
        </authorList>
    </citation>
    <scope>NUCLEOTIDE SEQUENCE</scope>
    <source>
        <strain evidence="9">PSN309</strain>
    </source>
</reference>
<comment type="subcellular location">
    <subcellularLocation>
        <location evidence="1">Nucleus</location>
    </subcellularLocation>
</comment>
<dbReference type="PANTHER" id="PTHR37534">
    <property type="entry name" value="TRANSCRIPTIONAL ACTIVATOR PROTEIN UGA3"/>
    <property type="match status" value="1"/>
</dbReference>
<evidence type="ECO:0000256" key="1">
    <source>
        <dbReference type="ARBA" id="ARBA00004123"/>
    </source>
</evidence>
<reference evidence="9" key="2">
    <citation type="submission" date="2023-05" db="EMBL/GenBank/DDBJ databases">
        <authorList>
            <consortium name="Lawrence Berkeley National Laboratory"/>
            <person name="Steindorff A."/>
            <person name="Hensen N."/>
            <person name="Bonometti L."/>
            <person name="Westerberg I."/>
            <person name="Brannstrom I.O."/>
            <person name="Guillou S."/>
            <person name="Cros-Aarteil S."/>
            <person name="Calhoun S."/>
            <person name="Haridas S."/>
            <person name="Kuo A."/>
            <person name="Mondo S."/>
            <person name="Pangilinan J."/>
            <person name="Riley R."/>
            <person name="Labutti K."/>
            <person name="Andreopoulos B."/>
            <person name="Lipzen A."/>
            <person name="Chen C."/>
            <person name="Yanf M."/>
            <person name="Daum C."/>
            <person name="Ng V."/>
            <person name="Clum A."/>
            <person name="Ohm R."/>
            <person name="Martin F."/>
            <person name="Silar P."/>
            <person name="Natvig D."/>
            <person name="Lalanne C."/>
            <person name="Gautier V."/>
            <person name="Ament-Velasquez S.L."/>
            <person name="Kruys A."/>
            <person name="Hutchinson M.I."/>
            <person name="Powell A.J."/>
            <person name="Barry K."/>
            <person name="Miller A.N."/>
            <person name="Grigoriev I.V."/>
            <person name="Debuchy R."/>
            <person name="Gladieux P."/>
            <person name="Thoren M.H."/>
            <person name="Johannesson H."/>
        </authorList>
    </citation>
    <scope>NUCLEOTIDE SEQUENCE</scope>
    <source>
        <strain evidence="9">PSN309</strain>
    </source>
</reference>
<dbReference type="PANTHER" id="PTHR37534:SF51">
    <property type="entry name" value="ACRIFLAVINE SENSITIVITY CONTROL PROTEIN ACR-2"/>
    <property type="match status" value="1"/>
</dbReference>
<dbReference type="GO" id="GO:0000976">
    <property type="term" value="F:transcription cis-regulatory region binding"/>
    <property type="evidence" value="ECO:0007669"/>
    <property type="project" value="TreeGrafter"/>
</dbReference>
<evidence type="ECO:0000313" key="10">
    <source>
        <dbReference type="Proteomes" id="UP001302126"/>
    </source>
</evidence>
<keyword evidence="5" id="KW-0804">Transcription</keyword>
<proteinExistence type="predicted"/>
<dbReference type="CDD" id="cd00067">
    <property type="entry name" value="GAL4"/>
    <property type="match status" value="1"/>
</dbReference>
<dbReference type="InterPro" id="IPR001138">
    <property type="entry name" value="Zn2Cys6_DnaBD"/>
</dbReference>
<name>A0AAN6WYZ4_9PEZI</name>
<comment type="caution">
    <text evidence="9">The sequence shown here is derived from an EMBL/GenBank/DDBJ whole genome shotgun (WGS) entry which is preliminary data.</text>
</comment>
<dbReference type="SMART" id="SM00066">
    <property type="entry name" value="GAL4"/>
    <property type="match status" value="1"/>
</dbReference>
<dbReference type="GO" id="GO:0045944">
    <property type="term" value="P:positive regulation of transcription by RNA polymerase II"/>
    <property type="evidence" value="ECO:0007669"/>
    <property type="project" value="TreeGrafter"/>
</dbReference>
<dbReference type="GO" id="GO:0000981">
    <property type="term" value="F:DNA-binding transcription factor activity, RNA polymerase II-specific"/>
    <property type="evidence" value="ECO:0007669"/>
    <property type="project" value="InterPro"/>
</dbReference>
<keyword evidence="4" id="KW-0238">DNA-binding</keyword>
<sequence length="533" mass="59963">MPRWSTVTTLGIAIAPPKKVAAAYLDPLHCIAQNRIIDDMTNEAETTTVSAEQCWECRRRRLVCDGVQPVCKKCRTTGIVCPGYADKKPLTWLAPGQVISRPRRRKANGTPSNQILKRTTQTTDTRTHSQESGDSGRYFHKVLAQLGVQELRPESCDIIEAMMYYNAHMFPDLKAHQFGPSNFVFPLENFQRVPLSVLHTLVSITISHRILQASEGDPKSTVVKRIRPRLYHHRGIAIRAINELVGKKETRSGQASIVSVYAFLFAMLQQSMTPSWRTHVDGFMILMEPWGPTSALARNYEEMRPSLMGLLISSVLANTTSPAHHQFHMDNKEETFKIADEFYTETYYPAISMPPSLFLEVITTNRLRSEGSSTEITTSALATLERIEAFSPDKWAASHESLQDDWLITAQVFQATVALFCILSLQSTGALPRSAQTELARARHARQLFALLEKGMATPRMMKRLTWPLIVAGVEAERASREVQKYIIAGLRKMAIDQGITPPLVAGRLLERFWSAGKTRWDDCFDDAYALVL</sequence>
<dbReference type="GO" id="GO:0008270">
    <property type="term" value="F:zinc ion binding"/>
    <property type="evidence" value="ECO:0007669"/>
    <property type="project" value="InterPro"/>
</dbReference>
<dbReference type="Gene3D" id="4.10.240.10">
    <property type="entry name" value="Zn(2)-C6 fungal-type DNA-binding domain"/>
    <property type="match status" value="1"/>
</dbReference>
<dbReference type="Proteomes" id="UP001302126">
    <property type="component" value="Unassembled WGS sequence"/>
</dbReference>
<dbReference type="Pfam" id="PF00172">
    <property type="entry name" value="Zn_clus"/>
    <property type="match status" value="1"/>
</dbReference>
<evidence type="ECO:0000256" key="2">
    <source>
        <dbReference type="ARBA" id="ARBA00022833"/>
    </source>
</evidence>
<feature type="region of interest" description="Disordered" evidence="7">
    <location>
        <begin position="102"/>
        <end position="134"/>
    </location>
</feature>
<dbReference type="SUPFAM" id="SSF57701">
    <property type="entry name" value="Zn2/Cys6 DNA-binding domain"/>
    <property type="match status" value="1"/>
</dbReference>
<evidence type="ECO:0000256" key="5">
    <source>
        <dbReference type="ARBA" id="ARBA00023163"/>
    </source>
</evidence>
<accession>A0AAN6WYZ4</accession>
<evidence type="ECO:0000256" key="3">
    <source>
        <dbReference type="ARBA" id="ARBA00023015"/>
    </source>
</evidence>
<evidence type="ECO:0000313" key="9">
    <source>
        <dbReference type="EMBL" id="KAK4189062.1"/>
    </source>
</evidence>
<gene>
    <name evidence="9" type="ORF">QBC35DRAFT_494615</name>
</gene>
<dbReference type="InterPro" id="IPR036864">
    <property type="entry name" value="Zn2-C6_fun-type_DNA-bd_sf"/>
</dbReference>
<dbReference type="InterPro" id="IPR021858">
    <property type="entry name" value="Fun_TF"/>
</dbReference>
<feature type="domain" description="Zn(2)-C6 fungal-type" evidence="8">
    <location>
        <begin position="53"/>
        <end position="81"/>
    </location>
</feature>
<keyword evidence="3" id="KW-0805">Transcription regulation</keyword>
<keyword evidence="2" id="KW-0862">Zinc</keyword>